<dbReference type="EMBL" id="JADCNM010000001">
    <property type="protein sequence ID" value="KAG0502981.1"/>
    <property type="molecule type" value="Genomic_DNA"/>
</dbReference>
<keyword evidence="1 3" id="KW-0539">Nucleus</keyword>
<gene>
    <name evidence="5" type="ORF">HPP92_003053</name>
</gene>
<dbReference type="PROSITE" id="PS51667">
    <property type="entry name" value="WRC"/>
    <property type="match status" value="1"/>
</dbReference>
<protein>
    <recommendedName>
        <fullName evidence="3">Growth-regulating factor</fullName>
    </recommendedName>
</protein>
<comment type="caution">
    <text evidence="2">Lacks conserved residue(s) required for the propagation of feature annotation.</text>
</comment>
<accession>A0A835SB08</accession>
<evidence type="ECO:0000313" key="6">
    <source>
        <dbReference type="Proteomes" id="UP000639772"/>
    </source>
</evidence>
<name>A0A835SB08_VANPL</name>
<proteinExistence type="inferred from homology"/>
<evidence type="ECO:0000256" key="3">
    <source>
        <dbReference type="RuleBase" id="RU367127"/>
    </source>
</evidence>
<sequence length="267" mass="30283">MLFAASCDLGYPENGEKALVEAEERRDEQYGRRCRIGTEVPTAVHGVAMGRAGAPSTIFKYLVAGYLFLLISFSQSKEVMNRWQPALPHPSFGYRSYYGKKMDPEPGRCRRTDGKKWRCSKDAYPDLALRAAYASYRNRSRKHGIAASLPTSQPLVVNSNSTSTIRCRKLNKWDKRRCCCGRWGFHDLQFIRFPHTPFLAQLLGWDPYLILKILGPHPSLNLFALYLATFPVERCHLARVVDELCTAPDHSLKNGQDKGFMGFGQQS</sequence>
<dbReference type="Proteomes" id="UP000639772">
    <property type="component" value="Chromosome 1"/>
</dbReference>
<keyword evidence="3" id="KW-0804">Transcription</keyword>
<comment type="similarity">
    <text evidence="3">Belongs to the GRF family.</text>
</comment>
<dbReference type="PANTHER" id="PTHR31602:SF8">
    <property type="entry name" value="GROWTH-REGULATING FACTOR 5"/>
    <property type="match status" value="1"/>
</dbReference>
<dbReference type="InterPro" id="IPR014977">
    <property type="entry name" value="WRC_dom"/>
</dbReference>
<evidence type="ECO:0000256" key="2">
    <source>
        <dbReference type="PROSITE-ProRule" id="PRU01002"/>
    </source>
</evidence>
<comment type="subcellular location">
    <subcellularLocation>
        <location evidence="3">Nucleus</location>
    </subcellularLocation>
</comment>
<keyword evidence="3" id="KW-0805">Transcription regulation</keyword>
<dbReference type="InterPro" id="IPR031137">
    <property type="entry name" value="GRF"/>
</dbReference>
<comment type="caution">
    <text evidence="5">The sequence shown here is derived from an EMBL/GenBank/DDBJ whole genome shotgun (WGS) entry which is preliminary data.</text>
</comment>
<comment type="function">
    <text evidence="3">Transcription activator.</text>
</comment>
<evidence type="ECO:0000256" key="1">
    <source>
        <dbReference type="ARBA" id="ARBA00023242"/>
    </source>
</evidence>
<dbReference type="OrthoDB" id="1927209at2759"/>
<dbReference type="GO" id="GO:0005524">
    <property type="term" value="F:ATP binding"/>
    <property type="evidence" value="ECO:0007669"/>
    <property type="project" value="UniProtKB-UniRule"/>
</dbReference>
<dbReference type="PANTHER" id="PTHR31602">
    <property type="entry name" value="GROWTH-REGULATING FACTOR 5"/>
    <property type="match status" value="1"/>
</dbReference>
<organism evidence="5 6">
    <name type="scientific">Vanilla planifolia</name>
    <name type="common">Vanilla</name>
    <dbReference type="NCBI Taxonomy" id="51239"/>
    <lineage>
        <taxon>Eukaryota</taxon>
        <taxon>Viridiplantae</taxon>
        <taxon>Streptophyta</taxon>
        <taxon>Embryophyta</taxon>
        <taxon>Tracheophyta</taxon>
        <taxon>Spermatophyta</taxon>
        <taxon>Magnoliopsida</taxon>
        <taxon>Liliopsida</taxon>
        <taxon>Asparagales</taxon>
        <taxon>Orchidaceae</taxon>
        <taxon>Vanilloideae</taxon>
        <taxon>Vanilleae</taxon>
        <taxon>Vanilla</taxon>
    </lineage>
</organism>
<dbReference type="Pfam" id="PF08879">
    <property type="entry name" value="WRC"/>
    <property type="match status" value="1"/>
</dbReference>
<dbReference type="GO" id="GO:0006351">
    <property type="term" value="P:DNA-templated transcription"/>
    <property type="evidence" value="ECO:0007669"/>
    <property type="project" value="UniProtKB-UniRule"/>
</dbReference>
<dbReference type="AlphaFoldDB" id="A0A835SB08"/>
<dbReference type="GO" id="GO:0005634">
    <property type="term" value="C:nucleus"/>
    <property type="evidence" value="ECO:0007669"/>
    <property type="project" value="UniProtKB-SubCell"/>
</dbReference>
<evidence type="ECO:0000259" key="4">
    <source>
        <dbReference type="PROSITE" id="PS51667"/>
    </source>
</evidence>
<comment type="domain">
    <text evidence="3">The QLQ domain and WRC domain may be involved in protein-protein interaction and DNA-binding, respectively.</text>
</comment>
<feature type="domain" description="WRC" evidence="4">
    <location>
        <begin position="103"/>
        <end position="152"/>
    </location>
</feature>
<dbReference type="GO" id="GO:0032502">
    <property type="term" value="P:developmental process"/>
    <property type="evidence" value="ECO:0007669"/>
    <property type="project" value="InterPro"/>
</dbReference>
<evidence type="ECO:0000313" key="5">
    <source>
        <dbReference type="EMBL" id="KAG0502981.1"/>
    </source>
</evidence>
<keyword evidence="3" id="KW-0010">Activator</keyword>
<reference evidence="5 6" key="1">
    <citation type="journal article" date="2020" name="Nat. Food">
        <title>A phased Vanilla planifolia genome enables genetic improvement of flavour and production.</title>
        <authorList>
            <person name="Hasing T."/>
            <person name="Tang H."/>
            <person name="Brym M."/>
            <person name="Khazi F."/>
            <person name="Huang T."/>
            <person name="Chambers A.H."/>
        </authorList>
    </citation>
    <scope>NUCLEOTIDE SEQUENCE [LARGE SCALE GENOMIC DNA]</scope>
    <source>
        <tissue evidence="5">Leaf</tissue>
    </source>
</reference>